<evidence type="ECO:0000256" key="6">
    <source>
        <dbReference type="ARBA" id="ARBA00022857"/>
    </source>
</evidence>
<evidence type="ECO:0000256" key="2">
    <source>
        <dbReference type="ARBA" id="ARBA00005189"/>
    </source>
</evidence>
<dbReference type="GO" id="GO:0019166">
    <property type="term" value="F:trans-2-enoyl-CoA reductase (NADPH) activity"/>
    <property type="evidence" value="ECO:0007669"/>
    <property type="project" value="TreeGrafter"/>
</dbReference>
<proteinExistence type="predicted"/>
<dbReference type="Gene3D" id="3.40.50.720">
    <property type="entry name" value="NAD(P)-binding Rossmann-like Domain"/>
    <property type="match status" value="1"/>
</dbReference>
<keyword evidence="10" id="KW-0275">Fatty acid biosynthesis</keyword>
<evidence type="ECO:0000313" key="11">
    <source>
        <dbReference type="EMBL" id="KFM83532.1"/>
    </source>
</evidence>
<dbReference type="PANTHER" id="PTHR24317">
    <property type="entry name" value="PEROXISOMAL TRANS-2-ENOYL-COA REDUCTASE"/>
    <property type="match status" value="1"/>
</dbReference>
<evidence type="ECO:0000256" key="3">
    <source>
        <dbReference type="ARBA" id="ARBA00022516"/>
    </source>
</evidence>
<evidence type="ECO:0000256" key="7">
    <source>
        <dbReference type="ARBA" id="ARBA00023002"/>
    </source>
</evidence>
<dbReference type="GO" id="GO:0033306">
    <property type="term" value="P:phytol metabolic process"/>
    <property type="evidence" value="ECO:0007669"/>
    <property type="project" value="TreeGrafter"/>
</dbReference>
<organism evidence="11 12">
    <name type="scientific">Stegodyphus mimosarum</name>
    <name type="common">African social velvet spider</name>
    <dbReference type="NCBI Taxonomy" id="407821"/>
    <lineage>
        <taxon>Eukaryota</taxon>
        <taxon>Metazoa</taxon>
        <taxon>Ecdysozoa</taxon>
        <taxon>Arthropoda</taxon>
        <taxon>Chelicerata</taxon>
        <taxon>Arachnida</taxon>
        <taxon>Araneae</taxon>
        <taxon>Araneomorphae</taxon>
        <taxon>Entelegynae</taxon>
        <taxon>Eresoidea</taxon>
        <taxon>Eresidae</taxon>
        <taxon>Stegodyphus</taxon>
    </lineage>
</organism>
<comment type="pathway">
    <text evidence="2">Lipid metabolism.</text>
</comment>
<keyword evidence="4" id="KW-0597">Phosphoprotein</keyword>
<protein>
    <recommendedName>
        <fullName evidence="13">Peroxisomal trans-2-enoyl-CoA reductase</fullName>
    </recommendedName>
</protein>
<keyword evidence="5" id="KW-0276">Fatty acid metabolism</keyword>
<dbReference type="EMBL" id="KL867206">
    <property type="protein sequence ID" value="KFM83532.1"/>
    <property type="molecule type" value="Genomic_DNA"/>
</dbReference>
<evidence type="ECO:0000256" key="10">
    <source>
        <dbReference type="ARBA" id="ARBA00023160"/>
    </source>
</evidence>
<evidence type="ECO:0000256" key="4">
    <source>
        <dbReference type="ARBA" id="ARBA00022553"/>
    </source>
</evidence>
<evidence type="ECO:0000256" key="5">
    <source>
        <dbReference type="ARBA" id="ARBA00022832"/>
    </source>
</evidence>
<dbReference type="Proteomes" id="UP000054359">
    <property type="component" value="Unassembled WGS sequence"/>
</dbReference>
<dbReference type="InterPro" id="IPR052388">
    <property type="entry name" value="Peroxisomal_t2-enoyl-CoA_red"/>
</dbReference>
<dbReference type="SUPFAM" id="SSF51735">
    <property type="entry name" value="NAD(P)-binding Rossmann-fold domains"/>
    <property type="match status" value="1"/>
</dbReference>
<dbReference type="GO" id="GO:0006633">
    <property type="term" value="P:fatty acid biosynthetic process"/>
    <property type="evidence" value="ECO:0007669"/>
    <property type="project" value="UniProtKB-KW"/>
</dbReference>
<evidence type="ECO:0000256" key="9">
    <source>
        <dbReference type="ARBA" id="ARBA00023140"/>
    </source>
</evidence>
<evidence type="ECO:0000256" key="8">
    <source>
        <dbReference type="ARBA" id="ARBA00023098"/>
    </source>
</evidence>
<dbReference type="PANTHER" id="PTHR24317:SF7">
    <property type="entry name" value="PEROXISOMAL TRANS-2-ENOYL-COA REDUCTASE"/>
    <property type="match status" value="1"/>
</dbReference>
<dbReference type="GO" id="GO:0005777">
    <property type="term" value="C:peroxisome"/>
    <property type="evidence" value="ECO:0007669"/>
    <property type="project" value="UniProtKB-SubCell"/>
</dbReference>
<feature type="non-terminal residue" evidence="11">
    <location>
        <position position="59"/>
    </location>
</feature>
<keyword evidence="7" id="KW-0560">Oxidoreductase</keyword>
<sequence>MYLYSTFKGILIESCIWYDMAASKLISIFKPDLFKGKVAIVTGGGTGIGKAISFELLHL</sequence>
<name>A0A087V1P3_STEMI</name>
<dbReference type="AlphaFoldDB" id="A0A087V1P3"/>
<gene>
    <name evidence="11" type="ORF">X975_14408</name>
</gene>
<reference evidence="11 12" key="1">
    <citation type="submission" date="2013-11" db="EMBL/GenBank/DDBJ databases">
        <title>Genome sequencing of Stegodyphus mimosarum.</title>
        <authorList>
            <person name="Bechsgaard J."/>
        </authorList>
    </citation>
    <scope>NUCLEOTIDE SEQUENCE [LARGE SCALE GENOMIC DNA]</scope>
</reference>
<keyword evidence="3" id="KW-0444">Lipid biosynthesis</keyword>
<keyword evidence="12" id="KW-1185">Reference proteome</keyword>
<evidence type="ECO:0008006" key="13">
    <source>
        <dbReference type="Google" id="ProtNLM"/>
    </source>
</evidence>
<dbReference type="InterPro" id="IPR036291">
    <property type="entry name" value="NAD(P)-bd_dom_sf"/>
</dbReference>
<accession>A0A087V1P3</accession>
<keyword evidence="8" id="KW-0443">Lipid metabolism</keyword>
<keyword evidence="9" id="KW-0576">Peroxisome</keyword>
<evidence type="ECO:0000256" key="1">
    <source>
        <dbReference type="ARBA" id="ARBA00004275"/>
    </source>
</evidence>
<evidence type="ECO:0000313" key="12">
    <source>
        <dbReference type="Proteomes" id="UP000054359"/>
    </source>
</evidence>
<comment type="subcellular location">
    <subcellularLocation>
        <location evidence="1">Peroxisome</location>
    </subcellularLocation>
</comment>
<keyword evidence="6" id="KW-0521">NADP</keyword>